<dbReference type="Gene3D" id="1.20.5.170">
    <property type="match status" value="1"/>
</dbReference>
<dbReference type="GO" id="GO:0003677">
    <property type="term" value="F:DNA binding"/>
    <property type="evidence" value="ECO:0007669"/>
    <property type="project" value="UniProtKB-KW"/>
</dbReference>
<evidence type="ECO:0000313" key="8">
    <source>
        <dbReference type="EMBL" id="CAF1074175.1"/>
    </source>
</evidence>
<accession>A0A814M3U2</accession>
<dbReference type="InterPro" id="IPR004827">
    <property type="entry name" value="bZIP"/>
</dbReference>
<evidence type="ECO:0000313" key="9">
    <source>
        <dbReference type="EMBL" id="CAF3772488.1"/>
    </source>
</evidence>
<feature type="region of interest" description="Disordered" evidence="6">
    <location>
        <begin position="1"/>
        <end position="27"/>
    </location>
</feature>
<dbReference type="Proteomes" id="UP000663836">
    <property type="component" value="Unassembled WGS sequence"/>
</dbReference>
<dbReference type="EMBL" id="CAJNOT010000759">
    <property type="protein sequence ID" value="CAF1074175.1"/>
    <property type="molecule type" value="Genomic_DNA"/>
</dbReference>
<feature type="compositionally biased region" description="Polar residues" evidence="6">
    <location>
        <begin position="50"/>
        <end position="76"/>
    </location>
</feature>
<dbReference type="FunFam" id="1.20.5.170:FF:000025">
    <property type="entry name" value="nuclear factor interleukin-3-regulated protein-like"/>
    <property type="match status" value="1"/>
</dbReference>
<dbReference type="InterPro" id="IPR047229">
    <property type="entry name" value="NFIL3-like"/>
</dbReference>
<evidence type="ECO:0000256" key="1">
    <source>
        <dbReference type="ARBA" id="ARBA00006079"/>
    </source>
</evidence>
<evidence type="ECO:0000256" key="3">
    <source>
        <dbReference type="ARBA" id="ARBA00023125"/>
    </source>
</evidence>
<reference evidence="8" key="1">
    <citation type="submission" date="2021-02" db="EMBL/GenBank/DDBJ databases">
        <authorList>
            <person name="Nowell W R."/>
        </authorList>
    </citation>
    <scope>NUCLEOTIDE SEQUENCE</scope>
</reference>
<keyword evidence="3" id="KW-0238">DNA-binding</keyword>
<keyword evidence="5" id="KW-0539">Nucleus</keyword>
<evidence type="ECO:0000256" key="4">
    <source>
        <dbReference type="ARBA" id="ARBA00023163"/>
    </source>
</evidence>
<feature type="region of interest" description="Disordered" evidence="6">
    <location>
        <begin position="50"/>
        <end position="78"/>
    </location>
</feature>
<dbReference type="Proteomes" id="UP000663864">
    <property type="component" value="Unassembled WGS sequence"/>
</dbReference>
<feature type="compositionally biased region" description="Low complexity" evidence="6">
    <location>
        <begin position="17"/>
        <end position="27"/>
    </location>
</feature>
<keyword evidence="2" id="KW-0805">Transcription regulation</keyword>
<dbReference type="PANTHER" id="PTHR15284">
    <property type="entry name" value="NUCLEAR FACTOR INTERLEUKIN-3-REGULATED PROTEIN"/>
    <property type="match status" value="1"/>
</dbReference>
<gene>
    <name evidence="9" type="ORF">JBS370_LOCUS13765</name>
    <name evidence="8" type="ORF">ZHD862_LOCUS16236</name>
</gene>
<evidence type="ECO:0000256" key="5">
    <source>
        <dbReference type="ARBA" id="ARBA00023242"/>
    </source>
</evidence>
<dbReference type="GO" id="GO:0007623">
    <property type="term" value="P:circadian rhythm"/>
    <property type="evidence" value="ECO:0007669"/>
    <property type="project" value="TreeGrafter"/>
</dbReference>
<organism evidence="8 10">
    <name type="scientific">Rotaria sordida</name>
    <dbReference type="NCBI Taxonomy" id="392033"/>
    <lineage>
        <taxon>Eukaryota</taxon>
        <taxon>Metazoa</taxon>
        <taxon>Spiralia</taxon>
        <taxon>Gnathifera</taxon>
        <taxon>Rotifera</taxon>
        <taxon>Eurotatoria</taxon>
        <taxon>Bdelloidea</taxon>
        <taxon>Philodinida</taxon>
        <taxon>Philodinidae</taxon>
        <taxon>Rotaria</taxon>
    </lineage>
</organism>
<dbReference type="EMBL" id="CAJOBD010001201">
    <property type="protein sequence ID" value="CAF3772488.1"/>
    <property type="molecule type" value="Genomic_DNA"/>
</dbReference>
<comment type="similarity">
    <text evidence="1">Belongs to the bZIP family. NFIL3 subfamily.</text>
</comment>
<sequence>MSSSPSVVNNHLYHDTSSSSSSLSISPSCSALDTSQEEFILLNDKSSQKQYDSISNDKNNSMYWSQRSTNNLSAKQSRTKRRMNDFVLETKLTQLTNENEILRAKMNMLIRKFGHLISQKDKQYEYDELTSDEQPTVLNILDQSSTQINHSNNHLSLTTTTEQLSLEKSSIPIKWRFKLLNITSDS</sequence>
<evidence type="ECO:0000313" key="10">
    <source>
        <dbReference type="Proteomes" id="UP000663864"/>
    </source>
</evidence>
<comment type="caution">
    <text evidence="8">The sequence shown here is derived from an EMBL/GenBank/DDBJ whole genome shotgun (WGS) entry which is preliminary data.</text>
</comment>
<dbReference type="Pfam" id="PF07716">
    <property type="entry name" value="bZIP_2"/>
    <property type="match status" value="1"/>
</dbReference>
<proteinExistence type="inferred from homology"/>
<dbReference type="PANTHER" id="PTHR15284:SF0">
    <property type="entry name" value="GH23983P"/>
    <property type="match status" value="1"/>
</dbReference>
<dbReference type="GO" id="GO:0003700">
    <property type="term" value="F:DNA-binding transcription factor activity"/>
    <property type="evidence" value="ECO:0007669"/>
    <property type="project" value="InterPro"/>
</dbReference>
<dbReference type="AlphaFoldDB" id="A0A814M3U2"/>
<protein>
    <recommendedName>
        <fullName evidence="7">BZIP domain-containing protein</fullName>
    </recommendedName>
</protein>
<evidence type="ECO:0000256" key="6">
    <source>
        <dbReference type="SAM" id="MobiDB-lite"/>
    </source>
</evidence>
<dbReference type="GO" id="GO:0005634">
    <property type="term" value="C:nucleus"/>
    <property type="evidence" value="ECO:0007669"/>
    <property type="project" value="TreeGrafter"/>
</dbReference>
<evidence type="ECO:0000259" key="7">
    <source>
        <dbReference type="Pfam" id="PF07716"/>
    </source>
</evidence>
<dbReference type="InterPro" id="IPR046347">
    <property type="entry name" value="bZIP_sf"/>
</dbReference>
<keyword evidence="4" id="KW-0804">Transcription</keyword>
<name>A0A814M3U2_9BILA</name>
<evidence type="ECO:0000256" key="2">
    <source>
        <dbReference type="ARBA" id="ARBA00023015"/>
    </source>
</evidence>
<feature type="domain" description="BZIP" evidence="7">
    <location>
        <begin position="61"/>
        <end position="109"/>
    </location>
</feature>
<dbReference type="SUPFAM" id="SSF57959">
    <property type="entry name" value="Leucine zipper domain"/>
    <property type="match status" value="1"/>
</dbReference>